<keyword evidence="11" id="KW-1185">Reference proteome</keyword>
<dbReference type="PANTHER" id="PTHR11054">
    <property type="entry name" value="6-PHOSPHOGLUCONOLACTONASE"/>
    <property type="match status" value="1"/>
</dbReference>
<dbReference type="InterPro" id="IPR005900">
    <property type="entry name" value="6-phosphogluconolactonase_DevB"/>
</dbReference>
<keyword evidence="7 8" id="KW-0378">Hydrolase</keyword>
<dbReference type="AlphaFoldDB" id="A0A0P9FB19"/>
<dbReference type="EMBL" id="LJCR01000158">
    <property type="protein sequence ID" value="KPV53883.1"/>
    <property type="molecule type" value="Genomic_DNA"/>
</dbReference>
<gene>
    <name evidence="8" type="primary">pgl</name>
    <name evidence="10" type="ORF">SE17_07045</name>
</gene>
<evidence type="ECO:0000259" key="9">
    <source>
        <dbReference type="Pfam" id="PF01182"/>
    </source>
</evidence>
<dbReference type="InterPro" id="IPR037171">
    <property type="entry name" value="NagB/RpiA_transferase-like"/>
</dbReference>
<dbReference type="Proteomes" id="UP000050509">
    <property type="component" value="Unassembled WGS sequence"/>
</dbReference>
<name>A0A0P9FB19_9CHLR</name>
<dbReference type="UniPathway" id="UPA00115">
    <property type="reaction ID" value="UER00409"/>
</dbReference>
<dbReference type="NCBIfam" id="TIGR01198">
    <property type="entry name" value="pgl"/>
    <property type="match status" value="1"/>
</dbReference>
<evidence type="ECO:0000256" key="2">
    <source>
        <dbReference type="ARBA" id="ARBA00002681"/>
    </source>
</evidence>
<evidence type="ECO:0000256" key="8">
    <source>
        <dbReference type="RuleBase" id="RU365095"/>
    </source>
</evidence>
<comment type="catalytic activity">
    <reaction evidence="1 8">
        <text>6-phospho-D-glucono-1,5-lactone + H2O = 6-phospho-D-gluconate + H(+)</text>
        <dbReference type="Rhea" id="RHEA:12556"/>
        <dbReference type="ChEBI" id="CHEBI:15377"/>
        <dbReference type="ChEBI" id="CHEBI:15378"/>
        <dbReference type="ChEBI" id="CHEBI:57955"/>
        <dbReference type="ChEBI" id="CHEBI:58759"/>
        <dbReference type="EC" id="3.1.1.31"/>
    </reaction>
</comment>
<comment type="function">
    <text evidence="2 8">Hydrolysis of 6-phosphogluconolactone to 6-phosphogluconate.</text>
</comment>
<evidence type="ECO:0000313" key="11">
    <source>
        <dbReference type="Proteomes" id="UP000050509"/>
    </source>
</evidence>
<comment type="similarity">
    <text evidence="4 8">Belongs to the glucosamine/galactosamine-6-phosphate isomerase family. 6-phosphogluconolactonase subfamily.</text>
</comment>
<feature type="domain" description="Glucosamine/galactosamine-6-phosphate isomerase" evidence="9">
    <location>
        <begin position="13"/>
        <end position="238"/>
    </location>
</feature>
<proteinExistence type="inferred from homology"/>
<accession>A0A0P9FB19</accession>
<evidence type="ECO:0000256" key="3">
    <source>
        <dbReference type="ARBA" id="ARBA00004961"/>
    </source>
</evidence>
<comment type="caution">
    <text evidence="10">The sequence shown here is derived from an EMBL/GenBank/DDBJ whole genome shotgun (WGS) entry which is preliminary data.</text>
</comment>
<dbReference type="InterPro" id="IPR006148">
    <property type="entry name" value="Glc/Gal-6P_isomerase"/>
</dbReference>
<dbReference type="PANTHER" id="PTHR11054:SF0">
    <property type="entry name" value="6-PHOSPHOGLUCONOLACTONASE"/>
    <property type="match status" value="1"/>
</dbReference>
<comment type="pathway">
    <text evidence="3 8">Carbohydrate degradation; pentose phosphate pathway; D-ribulose 5-phosphate from D-glucose 6-phosphate (oxidative stage): step 2/3.</text>
</comment>
<dbReference type="FunFam" id="3.40.50.1360:FF:000005">
    <property type="entry name" value="6-phosphogluconolactonase"/>
    <property type="match status" value="1"/>
</dbReference>
<evidence type="ECO:0000256" key="5">
    <source>
        <dbReference type="ARBA" id="ARBA00013198"/>
    </source>
</evidence>
<protein>
    <recommendedName>
        <fullName evidence="6 8">6-phosphogluconolactonase</fullName>
        <shortName evidence="8">6PGL</shortName>
        <ecNumber evidence="5 8">3.1.1.31</ecNumber>
    </recommendedName>
</protein>
<evidence type="ECO:0000256" key="1">
    <source>
        <dbReference type="ARBA" id="ARBA00000832"/>
    </source>
</evidence>
<dbReference type="EC" id="3.1.1.31" evidence="5 8"/>
<dbReference type="GO" id="GO:0006098">
    <property type="term" value="P:pentose-phosphate shunt"/>
    <property type="evidence" value="ECO:0007669"/>
    <property type="project" value="UniProtKB-UniPathway"/>
</dbReference>
<dbReference type="InterPro" id="IPR039104">
    <property type="entry name" value="6PGL"/>
</dbReference>
<organism evidence="10 11">
    <name type="scientific">Kouleothrix aurantiaca</name>
    <dbReference type="NCBI Taxonomy" id="186479"/>
    <lineage>
        <taxon>Bacteria</taxon>
        <taxon>Bacillati</taxon>
        <taxon>Chloroflexota</taxon>
        <taxon>Chloroflexia</taxon>
        <taxon>Chloroflexales</taxon>
        <taxon>Roseiflexineae</taxon>
        <taxon>Roseiflexaceae</taxon>
        <taxon>Kouleothrix</taxon>
    </lineage>
</organism>
<dbReference type="SUPFAM" id="SSF100950">
    <property type="entry name" value="NagB/RpiA/CoA transferase-like"/>
    <property type="match status" value="1"/>
</dbReference>
<dbReference type="GO" id="GO:0005975">
    <property type="term" value="P:carbohydrate metabolic process"/>
    <property type="evidence" value="ECO:0007669"/>
    <property type="project" value="UniProtKB-UniRule"/>
</dbReference>
<evidence type="ECO:0000256" key="4">
    <source>
        <dbReference type="ARBA" id="ARBA00010662"/>
    </source>
</evidence>
<dbReference type="Pfam" id="PF01182">
    <property type="entry name" value="Glucosamine_iso"/>
    <property type="match status" value="1"/>
</dbReference>
<evidence type="ECO:0000313" key="10">
    <source>
        <dbReference type="EMBL" id="KPV53883.1"/>
    </source>
</evidence>
<evidence type="ECO:0000256" key="7">
    <source>
        <dbReference type="ARBA" id="ARBA00022801"/>
    </source>
</evidence>
<sequence length="251" mass="26344">MSQTQRGELAVFPDAAAVADEAARRFVALAQAAIAERGRFTVALSGGSTPRAMHERLAAPPLSTAIDWERVFVYWGDERMVPPDDADSSYRMARDTLLAHVPIPAANIVPAPTVGGTPADAARAYAETLVAQFGQDVPEFDLILLGIGPDGHTASLFPGQPEPSAPSADLVVAVHDSPKPPPDRISFTYRLINAAHNIMFVVTGADKAEALNGVLHGPPNRAHLPAQGVQPTAGSLLWLVDRAAAQALGAS</sequence>
<dbReference type="Gene3D" id="3.40.50.1360">
    <property type="match status" value="1"/>
</dbReference>
<dbReference type="PATRIC" id="fig|186479.3.peg.2288"/>
<dbReference type="CDD" id="cd01400">
    <property type="entry name" value="6PGL"/>
    <property type="match status" value="1"/>
</dbReference>
<evidence type="ECO:0000256" key="6">
    <source>
        <dbReference type="ARBA" id="ARBA00020337"/>
    </source>
</evidence>
<reference evidence="10 11" key="1">
    <citation type="submission" date="2015-09" db="EMBL/GenBank/DDBJ databases">
        <title>Draft genome sequence of Kouleothrix aurantiaca JCM 19913.</title>
        <authorList>
            <person name="Hemp J."/>
        </authorList>
    </citation>
    <scope>NUCLEOTIDE SEQUENCE [LARGE SCALE GENOMIC DNA]</scope>
    <source>
        <strain evidence="10 11">COM-B</strain>
    </source>
</reference>
<dbReference type="GO" id="GO:0017057">
    <property type="term" value="F:6-phosphogluconolactonase activity"/>
    <property type="evidence" value="ECO:0007669"/>
    <property type="project" value="UniProtKB-UniRule"/>
</dbReference>